<evidence type="ECO:0000259" key="6">
    <source>
        <dbReference type="Pfam" id="PF03501"/>
    </source>
</evidence>
<dbReference type="GO" id="GO:0003735">
    <property type="term" value="F:structural constituent of ribosome"/>
    <property type="evidence" value="ECO:0007669"/>
    <property type="project" value="TreeGrafter"/>
</dbReference>
<dbReference type="PANTHER" id="PTHR12146:SF0">
    <property type="entry name" value="RIBOSOMAL PROTEIN S10"/>
    <property type="match status" value="1"/>
</dbReference>
<evidence type="ECO:0000313" key="8">
    <source>
        <dbReference type="Proteomes" id="UP000694404"/>
    </source>
</evidence>
<dbReference type="Gene3D" id="1.10.10.10">
    <property type="entry name" value="Winged helix-like DNA-binding domain superfamily/Winged helix DNA-binding domain"/>
    <property type="match status" value="1"/>
</dbReference>
<dbReference type="AlphaFoldDB" id="A0A8C0H7C1"/>
<dbReference type="Ensembl" id="ENSCABT00000021152.1">
    <property type="protein sequence ID" value="ENSCABP00000019303.1"/>
    <property type="gene ID" value="ENSCABG00000014258.1"/>
</dbReference>
<accession>A0A8C0H7C1</accession>
<keyword evidence="4" id="KW-0689">Ribosomal protein</keyword>
<keyword evidence="8" id="KW-1185">Reference proteome</keyword>
<dbReference type="Proteomes" id="UP000694404">
    <property type="component" value="Unplaced"/>
</dbReference>
<dbReference type="GO" id="GO:0022627">
    <property type="term" value="C:cytosolic small ribosomal subunit"/>
    <property type="evidence" value="ECO:0007669"/>
    <property type="project" value="TreeGrafter"/>
</dbReference>
<evidence type="ECO:0000256" key="5">
    <source>
        <dbReference type="ARBA" id="ARBA00023274"/>
    </source>
</evidence>
<reference evidence="7" key="1">
    <citation type="submission" date="2025-08" db="UniProtKB">
        <authorList>
            <consortium name="Ensembl"/>
        </authorList>
    </citation>
    <scope>IDENTIFICATION</scope>
</reference>
<name>A0A8C0H7C1_CHEAB</name>
<evidence type="ECO:0000256" key="3">
    <source>
        <dbReference type="ARBA" id="ARBA00022490"/>
    </source>
</evidence>
<protein>
    <recommendedName>
        <fullName evidence="6">Plectin/eS10 N-terminal domain-containing protein</fullName>
    </recommendedName>
</protein>
<sequence>MARLQTSNLFKEGVMVAKEDVHMAKPPELADNVPNRHVMKAMSSLLGAAPRQADRGPKVWKVNALLASLGERLTDTYRRSTAPLSAGKKAEAGTGAATEFQFRGGFGGRGEIAQ</sequence>
<dbReference type="GO" id="GO:0003723">
    <property type="term" value="F:RNA binding"/>
    <property type="evidence" value="ECO:0007669"/>
    <property type="project" value="TreeGrafter"/>
</dbReference>
<comment type="similarity">
    <text evidence="2">Belongs to the eukaryotic ribosomal protein eS10 family.</text>
</comment>
<proteinExistence type="inferred from homology"/>
<organism evidence="7 8">
    <name type="scientific">Chelonoidis abingdonii</name>
    <name type="common">Abingdon island giant tortoise</name>
    <name type="synonym">Testudo abingdonii</name>
    <dbReference type="NCBI Taxonomy" id="106734"/>
    <lineage>
        <taxon>Eukaryota</taxon>
        <taxon>Metazoa</taxon>
        <taxon>Chordata</taxon>
        <taxon>Craniata</taxon>
        <taxon>Vertebrata</taxon>
        <taxon>Euteleostomi</taxon>
        <taxon>Archelosauria</taxon>
        <taxon>Testudinata</taxon>
        <taxon>Testudines</taxon>
        <taxon>Cryptodira</taxon>
        <taxon>Durocryptodira</taxon>
        <taxon>Testudinoidea</taxon>
        <taxon>Testudinidae</taxon>
        <taxon>Chelonoidis</taxon>
    </lineage>
</organism>
<dbReference type="InterPro" id="IPR005326">
    <property type="entry name" value="Plectin_eS10_N"/>
</dbReference>
<evidence type="ECO:0000256" key="4">
    <source>
        <dbReference type="ARBA" id="ARBA00022980"/>
    </source>
</evidence>
<keyword evidence="5" id="KW-0687">Ribonucleoprotein</keyword>
<feature type="domain" description="Plectin/eS10 N-terminal" evidence="6">
    <location>
        <begin position="7"/>
        <end position="45"/>
    </location>
</feature>
<comment type="subcellular location">
    <subcellularLocation>
        <location evidence="1">Cytoplasm</location>
    </subcellularLocation>
</comment>
<evidence type="ECO:0000256" key="2">
    <source>
        <dbReference type="ARBA" id="ARBA00007278"/>
    </source>
</evidence>
<dbReference type="Pfam" id="PF03501">
    <property type="entry name" value="S10_plectin"/>
    <property type="match status" value="1"/>
</dbReference>
<keyword evidence="3" id="KW-0963">Cytoplasm</keyword>
<reference evidence="7" key="2">
    <citation type="submission" date="2025-09" db="UniProtKB">
        <authorList>
            <consortium name="Ensembl"/>
        </authorList>
    </citation>
    <scope>IDENTIFICATION</scope>
</reference>
<dbReference type="InterPro" id="IPR036388">
    <property type="entry name" value="WH-like_DNA-bd_sf"/>
</dbReference>
<dbReference type="PANTHER" id="PTHR12146">
    <property type="entry name" value="40S RIBOSOMAL PROTEIN S10"/>
    <property type="match status" value="1"/>
</dbReference>
<evidence type="ECO:0000256" key="1">
    <source>
        <dbReference type="ARBA" id="ARBA00004496"/>
    </source>
</evidence>
<evidence type="ECO:0000313" key="7">
    <source>
        <dbReference type="Ensembl" id="ENSCABP00000019303.1"/>
    </source>
</evidence>
<dbReference type="InterPro" id="IPR037447">
    <property type="entry name" value="Ribosomal_eS10"/>
</dbReference>